<evidence type="ECO:0000256" key="3">
    <source>
        <dbReference type="SAM" id="MobiDB-lite"/>
    </source>
</evidence>
<comment type="caution">
    <text evidence="5">The sequence shown here is derived from an EMBL/GenBank/DDBJ whole genome shotgun (WGS) entry which is preliminary data.</text>
</comment>
<dbReference type="Gene3D" id="3.40.50.1820">
    <property type="entry name" value="alpha/beta hydrolase"/>
    <property type="match status" value="1"/>
</dbReference>
<dbReference type="InterPro" id="IPR029058">
    <property type="entry name" value="AB_hydrolase_fold"/>
</dbReference>
<dbReference type="Proteomes" id="UP000320876">
    <property type="component" value="Unassembled WGS sequence"/>
</dbReference>
<dbReference type="RefSeq" id="WP_142002844.1">
    <property type="nucleotide sequence ID" value="NZ_VFML01000002.1"/>
</dbReference>
<keyword evidence="6" id="KW-1185">Reference proteome</keyword>
<evidence type="ECO:0000313" key="5">
    <source>
        <dbReference type="EMBL" id="TQI93763.1"/>
    </source>
</evidence>
<protein>
    <submittedName>
        <fullName evidence="5">Acetyl esterase</fullName>
    </submittedName>
</protein>
<dbReference type="AlphaFoldDB" id="A0A542CSG5"/>
<dbReference type="SUPFAM" id="SSF53474">
    <property type="entry name" value="alpha/beta-Hydrolases"/>
    <property type="match status" value="1"/>
</dbReference>
<evidence type="ECO:0000259" key="4">
    <source>
        <dbReference type="Pfam" id="PF07859"/>
    </source>
</evidence>
<dbReference type="GO" id="GO:0016787">
    <property type="term" value="F:hydrolase activity"/>
    <property type="evidence" value="ECO:0007669"/>
    <property type="project" value="UniProtKB-KW"/>
</dbReference>
<dbReference type="Pfam" id="PF07859">
    <property type="entry name" value="Abhydrolase_3"/>
    <property type="match status" value="1"/>
</dbReference>
<evidence type="ECO:0000256" key="2">
    <source>
        <dbReference type="ARBA" id="ARBA00022801"/>
    </source>
</evidence>
<accession>A0A542CSG5</accession>
<dbReference type="EMBL" id="VFML01000002">
    <property type="protein sequence ID" value="TQI93763.1"/>
    <property type="molecule type" value="Genomic_DNA"/>
</dbReference>
<dbReference type="OrthoDB" id="3206739at2"/>
<evidence type="ECO:0000256" key="1">
    <source>
        <dbReference type="ARBA" id="ARBA00010515"/>
    </source>
</evidence>
<feature type="domain" description="Alpha/beta hydrolase fold-3" evidence="4">
    <location>
        <begin position="79"/>
        <end position="286"/>
    </location>
</feature>
<comment type="similarity">
    <text evidence="1">Belongs to the 'GDXG' lipolytic enzyme family.</text>
</comment>
<dbReference type="PANTHER" id="PTHR48081">
    <property type="entry name" value="AB HYDROLASE SUPERFAMILY PROTEIN C4A8.06C"/>
    <property type="match status" value="1"/>
</dbReference>
<keyword evidence="2" id="KW-0378">Hydrolase</keyword>
<sequence length="329" mass="35017">MPLHPEARAVIAEGEAAAATLEPGALSPAEMRERFARSWRPPRDPAPVGDRYERDIPGPGGNLRIRVYRPVGEGPFPALVWFHGGGWVIGSLDENEATCRALCRGAEVVVISVDYRLAPEHPFPAAAEDAFAAVCWVAGHGAELAVDSRRIAVGGESAGGNLAAVSALMARDHGGPGLVLQLLASPVTAPPSEDRASYRDFAEGYFLSKASMDWFFEQYPRSAADLVNPYLAPLAAEDLGGLPPALVLTAEYDPLRDEGEEYAHRLLTAGVLCELARYPGQIHGFFALLTEQLSISAVAHERAVSALRRAFGSDLGTAGKPLTTTEGKV</sequence>
<dbReference type="InterPro" id="IPR013094">
    <property type="entry name" value="AB_hydrolase_3"/>
</dbReference>
<feature type="region of interest" description="Disordered" evidence="3">
    <location>
        <begin position="32"/>
        <end position="55"/>
    </location>
</feature>
<dbReference type="PANTHER" id="PTHR48081:SF8">
    <property type="entry name" value="ALPHA_BETA HYDROLASE FOLD-3 DOMAIN-CONTAINING PROTEIN-RELATED"/>
    <property type="match status" value="1"/>
</dbReference>
<proteinExistence type="inferred from homology"/>
<organism evidence="5 6">
    <name type="scientific">Amycolatopsis cihanbeyliensis</name>
    <dbReference type="NCBI Taxonomy" id="1128664"/>
    <lineage>
        <taxon>Bacteria</taxon>
        <taxon>Bacillati</taxon>
        <taxon>Actinomycetota</taxon>
        <taxon>Actinomycetes</taxon>
        <taxon>Pseudonocardiales</taxon>
        <taxon>Pseudonocardiaceae</taxon>
        <taxon>Amycolatopsis</taxon>
    </lineage>
</organism>
<name>A0A542CSG5_AMYCI</name>
<reference evidence="5 6" key="1">
    <citation type="submission" date="2019-06" db="EMBL/GenBank/DDBJ databases">
        <title>Sequencing the genomes of 1000 actinobacteria strains.</title>
        <authorList>
            <person name="Klenk H.-P."/>
        </authorList>
    </citation>
    <scope>NUCLEOTIDE SEQUENCE [LARGE SCALE GENOMIC DNA]</scope>
    <source>
        <strain evidence="5 6">DSM 45679</strain>
    </source>
</reference>
<dbReference type="InterPro" id="IPR050300">
    <property type="entry name" value="GDXG_lipolytic_enzyme"/>
</dbReference>
<gene>
    <name evidence="5" type="ORF">FB471_5905</name>
</gene>
<dbReference type="FunFam" id="3.40.50.1820:FF:000089">
    <property type="entry name" value="Alpha/beta hydrolase"/>
    <property type="match status" value="1"/>
</dbReference>
<evidence type="ECO:0000313" key="6">
    <source>
        <dbReference type="Proteomes" id="UP000320876"/>
    </source>
</evidence>